<evidence type="ECO:0000313" key="10">
    <source>
        <dbReference type="Proteomes" id="UP001597369"/>
    </source>
</evidence>
<evidence type="ECO:0000313" key="9">
    <source>
        <dbReference type="EMBL" id="MFD2068331.1"/>
    </source>
</evidence>
<dbReference type="Pfam" id="PF07980">
    <property type="entry name" value="SusD_RagB"/>
    <property type="match status" value="1"/>
</dbReference>
<organism evidence="9 10">
    <name type="scientific">Pontibacter silvestris</name>
    <dbReference type="NCBI Taxonomy" id="2305183"/>
    <lineage>
        <taxon>Bacteria</taxon>
        <taxon>Pseudomonadati</taxon>
        <taxon>Bacteroidota</taxon>
        <taxon>Cytophagia</taxon>
        <taxon>Cytophagales</taxon>
        <taxon>Hymenobacteraceae</taxon>
        <taxon>Pontibacter</taxon>
    </lineage>
</organism>
<gene>
    <name evidence="9" type="ORF">ACFSKU_15690</name>
</gene>
<keyword evidence="10" id="KW-1185">Reference proteome</keyword>
<evidence type="ECO:0000259" key="7">
    <source>
        <dbReference type="Pfam" id="PF07980"/>
    </source>
</evidence>
<accession>A0ABW4X1R6</accession>
<keyword evidence="4" id="KW-0472">Membrane</keyword>
<dbReference type="RefSeq" id="WP_229961722.1">
    <property type="nucleotide sequence ID" value="NZ_JAJJWI010000014.1"/>
</dbReference>
<evidence type="ECO:0000256" key="1">
    <source>
        <dbReference type="ARBA" id="ARBA00004442"/>
    </source>
</evidence>
<dbReference type="InterPro" id="IPR011990">
    <property type="entry name" value="TPR-like_helical_dom_sf"/>
</dbReference>
<feature type="signal peptide" evidence="6">
    <location>
        <begin position="1"/>
        <end position="19"/>
    </location>
</feature>
<comment type="subcellular location">
    <subcellularLocation>
        <location evidence="1">Cell outer membrane</location>
    </subcellularLocation>
</comment>
<reference evidence="10" key="1">
    <citation type="journal article" date="2019" name="Int. J. Syst. Evol. Microbiol.">
        <title>The Global Catalogue of Microorganisms (GCM) 10K type strain sequencing project: providing services to taxonomists for standard genome sequencing and annotation.</title>
        <authorList>
            <consortium name="The Broad Institute Genomics Platform"/>
            <consortium name="The Broad Institute Genome Sequencing Center for Infectious Disease"/>
            <person name="Wu L."/>
            <person name="Ma J."/>
        </authorList>
    </citation>
    <scope>NUCLEOTIDE SEQUENCE [LARGE SCALE GENOMIC DNA]</scope>
    <source>
        <strain evidence="10">JCM 16545</strain>
    </source>
</reference>
<proteinExistence type="inferred from homology"/>
<feature type="domain" description="RagB/SusD" evidence="7">
    <location>
        <begin position="300"/>
        <end position="519"/>
    </location>
</feature>
<dbReference type="CDD" id="cd08977">
    <property type="entry name" value="SusD"/>
    <property type="match status" value="1"/>
</dbReference>
<evidence type="ECO:0000256" key="4">
    <source>
        <dbReference type="ARBA" id="ARBA00023136"/>
    </source>
</evidence>
<dbReference type="Gene3D" id="1.25.40.390">
    <property type="match status" value="1"/>
</dbReference>
<protein>
    <submittedName>
        <fullName evidence="9">RagB/SusD family nutrient uptake outer membrane protein</fullName>
    </submittedName>
</protein>
<evidence type="ECO:0000256" key="2">
    <source>
        <dbReference type="ARBA" id="ARBA00006275"/>
    </source>
</evidence>
<keyword evidence="3 6" id="KW-0732">Signal</keyword>
<dbReference type="InterPro" id="IPR012944">
    <property type="entry name" value="SusD_RagB_dom"/>
</dbReference>
<dbReference type="Proteomes" id="UP001597369">
    <property type="component" value="Unassembled WGS sequence"/>
</dbReference>
<feature type="domain" description="SusD-like N-terminal" evidence="8">
    <location>
        <begin position="45"/>
        <end position="224"/>
    </location>
</feature>
<feature type="chain" id="PRO_5046519321" evidence="6">
    <location>
        <begin position="20"/>
        <end position="519"/>
    </location>
</feature>
<dbReference type="SUPFAM" id="SSF48452">
    <property type="entry name" value="TPR-like"/>
    <property type="match status" value="1"/>
</dbReference>
<dbReference type="InterPro" id="IPR033985">
    <property type="entry name" value="SusD-like_N"/>
</dbReference>
<evidence type="ECO:0000256" key="3">
    <source>
        <dbReference type="ARBA" id="ARBA00022729"/>
    </source>
</evidence>
<evidence type="ECO:0000256" key="6">
    <source>
        <dbReference type="SAM" id="SignalP"/>
    </source>
</evidence>
<comment type="similarity">
    <text evidence="2">Belongs to the SusD family.</text>
</comment>
<dbReference type="PROSITE" id="PS51257">
    <property type="entry name" value="PROKAR_LIPOPROTEIN"/>
    <property type="match status" value="1"/>
</dbReference>
<sequence length="519" mass="58642">MKIKKYLPFAMLLALSVGCSDDFTELTPKGATTYSNFWKSEQDAVAASNALYTHMYNSEMFGRGFFWFINASDDMVTGRSNATAENIRYFRTTGGDSYIRNIYGNLYQIIRRANEIIKNVPYIQMEESLKNRILGEAYFMRGFSYFYLASYYGDQRAGVPIVTEENMEQSHFDRAASAAENYKLVESDLKKAAELLPLFTSYSDDDKGRAHKDAALGYLAKTYLYWARYDASKWADAEQAADAVANSGSGRALINTGNPEEDFASVFHIANNWSSEYIWSVVSGRQTGSILPGVMLENKGWGQYNGWGYFQPTLELYNEYEAADVHRREATILEFGDEFQYLGQTRRYASSNSLTGLQFNKYMEPYSYPVEEHLNSNGDEPTTDLNVPLLRYAEILLIKAEAQIMQGENGDAPLNMVRARAGLEPVTGATMTDLKHERRVELAGEFADRHLDLVRWGDAQATYSIAPHGRVHADKTNPDAPFQVVQLEVARNFNPQVHHVWPIPPDVVSSSDIPQNQGW</sequence>
<evidence type="ECO:0000256" key="5">
    <source>
        <dbReference type="ARBA" id="ARBA00023237"/>
    </source>
</evidence>
<comment type="caution">
    <text evidence="9">The sequence shown here is derived from an EMBL/GenBank/DDBJ whole genome shotgun (WGS) entry which is preliminary data.</text>
</comment>
<dbReference type="EMBL" id="JBHUHV010000052">
    <property type="protein sequence ID" value="MFD2068331.1"/>
    <property type="molecule type" value="Genomic_DNA"/>
</dbReference>
<evidence type="ECO:0000259" key="8">
    <source>
        <dbReference type="Pfam" id="PF14322"/>
    </source>
</evidence>
<dbReference type="Pfam" id="PF14322">
    <property type="entry name" value="SusD-like_3"/>
    <property type="match status" value="1"/>
</dbReference>
<keyword evidence="5" id="KW-0998">Cell outer membrane</keyword>
<name>A0ABW4X1R6_9BACT</name>